<protein>
    <submittedName>
        <fullName evidence="14">TonB-dependent receptor</fullName>
    </submittedName>
</protein>
<dbReference type="InterPro" id="IPR039426">
    <property type="entry name" value="TonB-dep_rcpt-like"/>
</dbReference>
<keyword evidence="4" id="KW-1134">Transmembrane beta strand</keyword>
<evidence type="ECO:0000256" key="4">
    <source>
        <dbReference type="ARBA" id="ARBA00022452"/>
    </source>
</evidence>
<dbReference type="AlphaFoldDB" id="A0A7W1WXZ5"/>
<sequence length="1166" mass="129772">MNVPLYREAPQLRPLALAVMLAISSTAVQAAEAARNTSTDSSTLNCEKGADAAVGKGPREECVDRDVTSEEALPVANSETTVIQGRELATEDVFLRDISNVHATRENIENYRGTSVADLFKGLNGVYTGEARNSGALDPNIRGIQGTGRVPVLIDGTEQATTIWLGPGGTSNRSYVDPSLVGGITAEKGPSFEGPSGIGGAVRIRTLEPGDIIQPGKTWGIELKTETATNTVAARDGANGWYGQDYRDVKADGVPITGMGGDYGGIFAPLGGGITLVPESRSDHQGFNGEDYAWRLAIAAEQEHFDLIGVHSYRRSGNYFAGENGADAYRTEDWSEAMAKAKSNGGGNSSEYRDYLANLFRPGQEVLNTHSEMTSTLLKGRLELPHDQELSLSWMNTEQIYGESNTSIRLIAHDPEGMIDMDGTGDMAYQYNNPSSEVDQDTWNLGYSWNPDNPLIDLKVGAWATQSFSVRHQNGGAQYQSMETDVNYNNYLMCSVYPSAWPEKADDYEWLCGHWYNPDANPYEHDPDYRDESIDGTLVDKSRQEWNHDRYGLNVRNRFQLSPDFALTLSADAQHEELDGWDASEAHLSSNPIVWGNSHMGPRAGTRREYNAAMQMEWFPTDTVMITGGLKWSRYWSFDDGLDEHRRNQDFGWAKQAEVAYAEIPYGLYLSEEQTAQLNAYLARAKEIGTASRFGTLTDEQRAFAAESNAWLAELTSGQFAVTKELQAANKDLVFYGTYDVNAKVPTVEIGGATYLDGGAIQGDNEASRGLAAAIVDYADGDFRGMRDRNPFYNGTLDINETVTTADGKVLPKYLAGTMAYNGETGEPLGQKTFVANDRVANPEKYKDIDIVEGPWSTNNYVAQNVDATEQWVRPQKRRNEAWAPMLGITWFMTPHNRVYARYSEYVRFPSLWEDTQSAVGYTYGFQTDTSGYSIEPERTRNIELGYVQDLTPWLSNVRMADVRLNYYRNRIENYIDRNVDYQVLQFDEKRTEGIELQARVDTGRYFAGLGATYRLNNDLCDADYAATLDPYNLGQYAACVDGGFPLTFTRTSTQPELSINLDGGMRLMGDRLELGGRVTYHSSAENEDEQQWIDEHYLYTGYLNEAYNLESVLVYDAYATYEINNVFKLNAGVNNITDEYYLDPLARTTLPAPGRTFKLGLTARF</sequence>
<proteinExistence type="inferred from homology"/>
<dbReference type="Gene3D" id="2.40.170.20">
    <property type="entry name" value="TonB-dependent receptor, beta-barrel domain"/>
    <property type="match status" value="2"/>
</dbReference>
<dbReference type="InterPro" id="IPR036942">
    <property type="entry name" value="Beta-barrel_TonB_sf"/>
</dbReference>
<dbReference type="Pfam" id="PF00593">
    <property type="entry name" value="TonB_dep_Rec_b-barrel"/>
    <property type="match status" value="1"/>
</dbReference>
<dbReference type="GO" id="GO:0044718">
    <property type="term" value="P:siderophore transmembrane transport"/>
    <property type="evidence" value="ECO:0007669"/>
    <property type="project" value="TreeGrafter"/>
</dbReference>
<keyword evidence="15" id="KW-1185">Reference proteome</keyword>
<dbReference type="InterPro" id="IPR010917">
    <property type="entry name" value="TonB_rcpt_CS"/>
</dbReference>
<evidence type="ECO:0000256" key="3">
    <source>
        <dbReference type="ARBA" id="ARBA00022448"/>
    </source>
</evidence>
<dbReference type="GO" id="GO:0009279">
    <property type="term" value="C:cell outer membrane"/>
    <property type="evidence" value="ECO:0007669"/>
    <property type="project" value="UniProtKB-SubCell"/>
</dbReference>
<dbReference type="PANTHER" id="PTHR30069">
    <property type="entry name" value="TONB-DEPENDENT OUTER MEMBRANE RECEPTOR"/>
    <property type="match status" value="1"/>
</dbReference>
<dbReference type="PANTHER" id="PTHR30069:SF41">
    <property type="entry name" value="HEME_HEMOPEXIN UTILIZATION PROTEIN C"/>
    <property type="match status" value="1"/>
</dbReference>
<dbReference type="InterPro" id="IPR012910">
    <property type="entry name" value="Plug_dom"/>
</dbReference>
<evidence type="ECO:0000256" key="2">
    <source>
        <dbReference type="ARBA" id="ARBA00009810"/>
    </source>
</evidence>
<dbReference type="PROSITE" id="PS01156">
    <property type="entry name" value="TONB_DEPENDENT_REC_2"/>
    <property type="match status" value="1"/>
</dbReference>
<evidence type="ECO:0000256" key="1">
    <source>
        <dbReference type="ARBA" id="ARBA00004571"/>
    </source>
</evidence>
<keyword evidence="3" id="KW-0813">Transport</keyword>
<feature type="domain" description="TonB-dependent receptor-like beta-barrel" evidence="12">
    <location>
        <begin position="870"/>
        <end position="1137"/>
    </location>
</feature>
<keyword evidence="14" id="KW-0675">Receptor</keyword>
<keyword evidence="8 10" id="KW-0472">Membrane</keyword>
<evidence type="ECO:0000259" key="13">
    <source>
        <dbReference type="Pfam" id="PF07715"/>
    </source>
</evidence>
<evidence type="ECO:0000256" key="8">
    <source>
        <dbReference type="ARBA" id="ARBA00023136"/>
    </source>
</evidence>
<dbReference type="InterPro" id="IPR037066">
    <property type="entry name" value="Plug_dom_sf"/>
</dbReference>
<evidence type="ECO:0000256" key="7">
    <source>
        <dbReference type="ARBA" id="ARBA00023077"/>
    </source>
</evidence>
<keyword evidence="9" id="KW-0998">Cell outer membrane</keyword>
<keyword evidence="6 11" id="KW-0732">Signal</keyword>
<comment type="subcellular location">
    <subcellularLocation>
        <location evidence="1">Cell outer membrane</location>
        <topology evidence="1">Multi-pass membrane protein</topology>
    </subcellularLocation>
</comment>
<evidence type="ECO:0000256" key="9">
    <source>
        <dbReference type="ARBA" id="ARBA00023237"/>
    </source>
</evidence>
<dbReference type="EMBL" id="JACEMT010000044">
    <property type="protein sequence ID" value="MBA4502300.1"/>
    <property type="molecule type" value="Genomic_DNA"/>
</dbReference>
<evidence type="ECO:0000256" key="5">
    <source>
        <dbReference type="ARBA" id="ARBA00022692"/>
    </source>
</evidence>
<evidence type="ECO:0000313" key="15">
    <source>
        <dbReference type="Proteomes" id="UP000538931"/>
    </source>
</evidence>
<dbReference type="Gene3D" id="2.170.130.10">
    <property type="entry name" value="TonB-dependent receptor, plug domain"/>
    <property type="match status" value="1"/>
</dbReference>
<gene>
    <name evidence="14" type="ORF">H1S06_07995</name>
</gene>
<dbReference type="Proteomes" id="UP000538931">
    <property type="component" value="Unassembled WGS sequence"/>
</dbReference>
<keyword evidence="5" id="KW-0812">Transmembrane</keyword>
<keyword evidence="7 10" id="KW-0798">TonB box</keyword>
<name>A0A7W1WXZ5_9GAMM</name>
<evidence type="ECO:0000256" key="10">
    <source>
        <dbReference type="RuleBase" id="RU003357"/>
    </source>
</evidence>
<organism evidence="14 15">
    <name type="scientific">Marinobacterium marinum</name>
    <dbReference type="NCBI Taxonomy" id="2756129"/>
    <lineage>
        <taxon>Bacteria</taxon>
        <taxon>Pseudomonadati</taxon>
        <taxon>Pseudomonadota</taxon>
        <taxon>Gammaproteobacteria</taxon>
        <taxon>Oceanospirillales</taxon>
        <taxon>Oceanospirillaceae</taxon>
        <taxon>Marinobacterium</taxon>
    </lineage>
</organism>
<dbReference type="Pfam" id="PF07715">
    <property type="entry name" value="Plug"/>
    <property type="match status" value="1"/>
</dbReference>
<dbReference type="RefSeq" id="WP_181738985.1">
    <property type="nucleotide sequence ID" value="NZ_JACEMT010000044.1"/>
</dbReference>
<accession>A0A7W1WXZ5</accession>
<comment type="similarity">
    <text evidence="2 10">Belongs to the TonB-dependent receptor family.</text>
</comment>
<reference evidence="14 15" key="1">
    <citation type="submission" date="2020-07" db="EMBL/GenBank/DDBJ databases">
        <title>Bacterium isolated from marien macroalgae.</title>
        <authorList>
            <person name="Zhu K."/>
            <person name="Lu D."/>
            <person name="Du Z."/>
        </authorList>
    </citation>
    <scope>NUCLEOTIDE SEQUENCE [LARGE SCALE GENOMIC DNA]</scope>
    <source>
        <strain evidence="14 15">3-1745</strain>
    </source>
</reference>
<dbReference type="InterPro" id="IPR000531">
    <property type="entry name" value="Beta-barrel_TonB"/>
</dbReference>
<dbReference type="SUPFAM" id="SSF56935">
    <property type="entry name" value="Porins"/>
    <property type="match status" value="1"/>
</dbReference>
<comment type="caution">
    <text evidence="14">The sequence shown here is derived from an EMBL/GenBank/DDBJ whole genome shotgun (WGS) entry which is preliminary data.</text>
</comment>
<feature type="chain" id="PRO_5031401315" evidence="11">
    <location>
        <begin position="31"/>
        <end position="1166"/>
    </location>
</feature>
<evidence type="ECO:0000256" key="6">
    <source>
        <dbReference type="ARBA" id="ARBA00022729"/>
    </source>
</evidence>
<evidence type="ECO:0000259" key="12">
    <source>
        <dbReference type="Pfam" id="PF00593"/>
    </source>
</evidence>
<evidence type="ECO:0000313" key="14">
    <source>
        <dbReference type="EMBL" id="MBA4502300.1"/>
    </source>
</evidence>
<evidence type="ECO:0000256" key="11">
    <source>
        <dbReference type="SAM" id="SignalP"/>
    </source>
</evidence>
<dbReference type="GO" id="GO:0015344">
    <property type="term" value="F:siderophore uptake transmembrane transporter activity"/>
    <property type="evidence" value="ECO:0007669"/>
    <property type="project" value="TreeGrafter"/>
</dbReference>
<feature type="domain" description="TonB-dependent receptor plug" evidence="13">
    <location>
        <begin position="103"/>
        <end position="200"/>
    </location>
</feature>
<feature type="signal peptide" evidence="11">
    <location>
        <begin position="1"/>
        <end position="30"/>
    </location>
</feature>